<keyword evidence="1" id="KW-0732">Signal</keyword>
<reference evidence="8 9" key="1">
    <citation type="submission" date="2019-04" db="EMBL/GenBank/DDBJ databases">
        <title>Chromosome genome assembly for Takifugu flavidus.</title>
        <authorList>
            <person name="Xiao S."/>
        </authorList>
    </citation>
    <scope>NUCLEOTIDE SEQUENCE [LARGE SCALE GENOMIC DNA]</scope>
    <source>
        <strain evidence="8">HTHZ2018</strain>
        <tissue evidence="8">Muscle</tissue>
    </source>
</reference>
<dbReference type="GO" id="GO:0042605">
    <property type="term" value="F:peptide antigen binding"/>
    <property type="evidence" value="ECO:0007669"/>
    <property type="project" value="TreeGrafter"/>
</dbReference>
<keyword evidence="5" id="KW-0393">Immunoglobulin domain</keyword>
<keyword evidence="6" id="KW-1279">T cell receptor</keyword>
<name>A0A5C6MTR2_9TELE</name>
<dbReference type="InterPro" id="IPR003599">
    <property type="entry name" value="Ig_sub"/>
</dbReference>
<dbReference type="InterPro" id="IPR036179">
    <property type="entry name" value="Ig-like_dom_sf"/>
</dbReference>
<dbReference type="CDD" id="cd00099">
    <property type="entry name" value="IgV"/>
    <property type="match status" value="1"/>
</dbReference>
<dbReference type="InterPro" id="IPR013783">
    <property type="entry name" value="Ig-like_fold"/>
</dbReference>
<dbReference type="InterPro" id="IPR051006">
    <property type="entry name" value="TCR_variable_domain"/>
</dbReference>
<feature type="domain" description="Ig-like" evidence="7">
    <location>
        <begin position="23"/>
        <end position="159"/>
    </location>
</feature>
<dbReference type="InterPro" id="IPR007110">
    <property type="entry name" value="Ig-like_dom"/>
</dbReference>
<keyword evidence="3" id="KW-1064">Adaptive immunity</keyword>
<organism evidence="8 9">
    <name type="scientific">Takifugu flavidus</name>
    <name type="common">sansaifugu</name>
    <dbReference type="NCBI Taxonomy" id="433684"/>
    <lineage>
        <taxon>Eukaryota</taxon>
        <taxon>Metazoa</taxon>
        <taxon>Chordata</taxon>
        <taxon>Craniata</taxon>
        <taxon>Vertebrata</taxon>
        <taxon>Euteleostomi</taxon>
        <taxon>Actinopterygii</taxon>
        <taxon>Neopterygii</taxon>
        <taxon>Teleostei</taxon>
        <taxon>Neoteleostei</taxon>
        <taxon>Acanthomorphata</taxon>
        <taxon>Eupercaria</taxon>
        <taxon>Tetraodontiformes</taxon>
        <taxon>Tetradontoidea</taxon>
        <taxon>Tetraodontidae</taxon>
        <taxon>Takifugu</taxon>
    </lineage>
</organism>
<dbReference type="SUPFAM" id="SSF48726">
    <property type="entry name" value="Immunoglobulin"/>
    <property type="match status" value="1"/>
</dbReference>
<evidence type="ECO:0000256" key="1">
    <source>
        <dbReference type="ARBA" id="ARBA00022729"/>
    </source>
</evidence>
<evidence type="ECO:0000313" key="9">
    <source>
        <dbReference type="Proteomes" id="UP000324091"/>
    </source>
</evidence>
<dbReference type="AlphaFoldDB" id="A0A5C6MTR2"/>
<keyword evidence="4" id="KW-0675">Receptor</keyword>
<dbReference type="Proteomes" id="UP000324091">
    <property type="component" value="Chromosome 7"/>
</dbReference>
<dbReference type="InterPro" id="IPR013106">
    <property type="entry name" value="Ig_V-set"/>
</dbReference>
<dbReference type="EMBL" id="RHFK02000020">
    <property type="protein sequence ID" value="TWW58363.1"/>
    <property type="molecule type" value="Genomic_DNA"/>
</dbReference>
<dbReference type="PANTHER" id="PTHR19343">
    <property type="entry name" value="T CELL RECEPTOR ALPHA VARIABLE 1-2"/>
    <property type="match status" value="1"/>
</dbReference>
<keyword evidence="9" id="KW-1185">Reference proteome</keyword>
<keyword evidence="2" id="KW-0391">Immunity</keyword>
<evidence type="ECO:0000256" key="5">
    <source>
        <dbReference type="ARBA" id="ARBA00023319"/>
    </source>
</evidence>
<evidence type="ECO:0000259" key="7">
    <source>
        <dbReference type="PROSITE" id="PS50835"/>
    </source>
</evidence>
<dbReference type="GO" id="GO:0042101">
    <property type="term" value="C:T cell receptor complex"/>
    <property type="evidence" value="ECO:0007669"/>
    <property type="project" value="UniProtKB-KW"/>
</dbReference>
<sequence>MARTCRCPRLLLPLLGSPSQVFPRLLLMRLWSRNCSVLLMMKLAVVCMMLRLLSGLGAEEQASTVKVRVGGDVTLQCPLLLTAGKTLSWYRMLSGQGPELVLSTKSRSDLKFGPSFGPERVRMTADGSLVLQAAQRSDSGVYFCSVAPKHEQEKKSRLTVG</sequence>
<comment type="caution">
    <text evidence="8">The sequence shown here is derived from an EMBL/GenBank/DDBJ whole genome shotgun (WGS) entry which is preliminary data.</text>
</comment>
<accession>A0A5C6MTR2</accession>
<evidence type="ECO:0000256" key="3">
    <source>
        <dbReference type="ARBA" id="ARBA00023130"/>
    </source>
</evidence>
<evidence type="ECO:0000256" key="2">
    <source>
        <dbReference type="ARBA" id="ARBA00022859"/>
    </source>
</evidence>
<evidence type="ECO:0000313" key="8">
    <source>
        <dbReference type="EMBL" id="TWW58363.1"/>
    </source>
</evidence>
<dbReference type="PANTHER" id="PTHR19343:SF13">
    <property type="entry name" value="T CELL RECEPTOR ALPHA VARIABLE 21"/>
    <property type="match status" value="1"/>
</dbReference>
<evidence type="ECO:0000256" key="6">
    <source>
        <dbReference type="ARBA" id="ARBA00043266"/>
    </source>
</evidence>
<evidence type="ECO:0000256" key="4">
    <source>
        <dbReference type="ARBA" id="ARBA00023170"/>
    </source>
</evidence>
<dbReference type="GO" id="GO:0002250">
    <property type="term" value="P:adaptive immune response"/>
    <property type="evidence" value="ECO:0007669"/>
    <property type="project" value="UniProtKB-KW"/>
</dbReference>
<dbReference type="SMART" id="SM00408">
    <property type="entry name" value="IGc2"/>
    <property type="match status" value="1"/>
</dbReference>
<dbReference type="InterPro" id="IPR003598">
    <property type="entry name" value="Ig_sub2"/>
</dbReference>
<dbReference type="Pfam" id="PF07686">
    <property type="entry name" value="V-set"/>
    <property type="match status" value="1"/>
</dbReference>
<gene>
    <name evidence="8" type="ORF">D4764_07G0010820</name>
</gene>
<dbReference type="Gene3D" id="2.60.40.10">
    <property type="entry name" value="Immunoglobulins"/>
    <property type="match status" value="1"/>
</dbReference>
<proteinExistence type="predicted"/>
<dbReference type="SMART" id="SM00406">
    <property type="entry name" value="IGv"/>
    <property type="match status" value="1"/>
</dbReference>
<dbReference type="PROSITE" id="PS50835">
    <property type="entry name" value="IG_LIKE"/>
    <property type="match status" value="1"/>
</dbReference>
<protein>
    <recommendedName>
        <fullName evidence="7">Ig-like domain-containing protein</fullName>
    </recommendedName>
</protein>
<dbReference type="SMART" id="SM00409">
    <property type="entry name" value="IG"/>
    <property type="match status" value="1"/>
</dbReference>